<protein>
    <recommendedName>
        <fullName evidence="4">Transcription factor domain-containing protein</fullName>
    </recommendedName>
</protein>
<feature type="region of interest" description="Disordered" evidence="1">
    <location>
        <begin position="190"/>
        <end position="213"/>
    </location>
</feature>
<evidence type="ECO:0000256" key="1">
    <source>
        <dbReference type="SAM" id="MobiDB-lite"/>
    </source>
</evidence>
<dbReference type="EMBL" id="JEMN01001116">
    <property type="protein sequence ID" value="KXH47554.1"/>
    <property type="molecule type" value="Genomic_DNA"/>
</dbReference>
<feature type="compositionally biased region" description="Basic and acidic residues" evidence="1">
    <location>
        <begin position="60"/>
        <end position="80"/>
    </location>
</feature>
<comment type="caution">
    <text evidence="2">The sequence shown here is derived from an EMBL/GenBank/DDBJ whole genome shotgun (WGS) entry which is preliminary data.</text>
</comment>
<keyword evidence="3" id="KW-1185">Reference proteome</keyword>
<feature type="region of interest" description="Disordered" evidence="1">
    <location>
        <begin position="55"/>
        <end position="115"/>
    </location>
</feature>
<accession>A0A135THF1</accession>
<sequence>MLEKLGYHVSLDVIPVMFPEARASAEAYTHTRVSPCDRRQHAASYGSINTLASHSRVRPTGRDRNSRDHVPQFSIGEERTLGSSSHETLEQRRVSPTAHQFAREPISTPETTLPLPPEYADLGCSYLRSQPEKHVLADFEKFFRTSGLQQIADDLSRTQRHGLNESRNSLIKETLSNTSDHLLSLPAQDTTRPATQTPMTVNEGSTRQGTGQIQGSWSNCEQKYPDFVPPSAWTCARYLTSYVKNSRIPLFHNEVQIHELDSVTKLALYALGAIHLYEVGNAMSLFTTSRQLAFQRWTSGMDDSRGEPSQLVVDGFLLGFSVATQSDDLKSTFKCPLSSILSHDPVGEGGEQSRGLSHTDDVIALFNVLANEHDNESGNCTSDSESILSKFSPDVHLILLSFIILRIRTDNEASMLGISSEILALERTRFTVTLGRIIRRLRLQTSSMTVSPIVYKAQSNCSLACLAHLRAICPLDLNYAADPSHLVTSLKAIEPEFEEPLSGSLRQCIEHCLEFLEEPSTAGLLHYVRQQASSWKLETVLWAFESAVFLSKWLEKNTTAASSLKEGEFKPAFQSIS</sequence>
<dbReference type="Proteomes" id="UP000070054">
    <property type="component" value="Unassembled WGS sequence"/>
</dbReference>
<gene>
    <name evidence="2" type="ORF">CNYM01_07994</name>
</gene>
<reference evidence="2 3" key="1">
    <citation type="submission" date="2014-02" db="EMBL/GenBank/DDBJ databases">
        <title>The genome sequence of Colletotrichum nymphaeae SA-01.</title>
        <authorList>
            <person name="Baroncelli R."/>
            <person name="Thon M.R."/>
        </authorList>
    </citation>
    <scope>NUCLEOTIDE SEQUENCE [LARGE SCALE GENOMIC DNA]</scope>
    <source>
        <strain evidence="2 3">SA-01</strain>
    </source>
</reference>
<name>A0A135THF1_9PEZI</name>
<dbReference type="AlphaFoldDB" id="A0A135THF1"/>
<proteinExistence type="predicted"/>
<evidence type="ECO:0000313" key="2">
    <source>
        <dbReference type="EMBL" id="KXH47554.1"/>
    </source>
</evidence>
<evidence type="ECO:0008006" key="4">
    <source>
        <dbReference type="Google" id="ProtNLM"/>
    </source>
</evidence>
<evidence type="ECO:0000313" key="3">
    <source>
        <dbReference type="Proteomes" id="UP000070054"/>
    </source>
</evidence>
<organism evidence="2 3">
    <name type="scientific">Colletotrichum nymphaeae SA-01</name>
    <dbReference type="NCBI Taxonomy" id="1460502"/>
    <lineage>
        <taxon>Eukaryota</taxon>
        <taxon>Fungi</taxon>
        <taxon>Dikarya</taxon>
        <taxon>Ascomycota</taxon>
        <taxon>Pezizomycotina</taxon>
        <taxon>Sordariomycetes</taxon>
        <taxon>Hypocreomycetidae</taxon>
        <taxon>Glomerellales</taxon>
        <taxon>Glomerellaceae</taxon>
        <taxon>Colletotrichum</taxon>
        <taxon>Colletotrichum acutatum species complex</taxon>
    </lineage>
</organism>